<name>A0ACB9W003_CHAAC</name>
<accession>A0ACB9W003</accession>
<sequence length="277" mass="30812">MSKEMTPTAAEHPPHRSLWVAPLKSQCSRLNDGSTAFSTSPYSLVNISNNFIQHFGEREHLQLYSLMEKGVVIEELFEGGHARISVMGSSSEDAVVAGIQVEAMLCNVQKEFVKDEQDAMCEALGEKRVDFERKKVDTSSNRLSAFKKEGLWIVKVDKVVNPSLKIIYDQKATQLCCSTQNMLQLIPAQFCEMVLQNWIPCRVRTTWRGSVRRGDLLCGNGEEGHGGLEGASKGGVSVLRGSRGADGNIDPWDTWPHPASSNERRSSSSARQRERRT</sequence>
<protein>
    <submittedName>
        <fullName evidence="1">Uncharacterized protein</fullName>
    </submittedName>
</protein>
<dbReference type="EMBL" id="CM043805">
    <property type="protein sequence ID" value="KAI4805897.1"/>
    <property type="molecule type" value="Genomic_DNA"/>
</dbReference>
<gene>
    <name evidence="1" type="ORF">KUCAC02_010492</name>
</gene>
<evidence type="ECO:0000313" key="2">
    <source>
        <dbReference type="Proteomes" id="UP001057452"/>
    </source>
</evidence>
<reference evidence="1" key="1">
    <citation type="submission" date="2022-05" db="EMBL/GenBank/DDBJ databases">
        <title>Chromosome-level genome of Chaenocephalus aceratus.</title>
        <authorList>
            <person name="Park H."/>
        </authorList>
    </citation>
    <scope>NUCLEOTIDE SEQUENCE</scope>
    <source>
        <strain evidence="1">KU_202001</strain>
    </source>
</reference>
<organism evidence="1 2">
    <name type="scientific">Chaenocephalus aceratus</name>
    <name type="common">Blackfin icefish</name>
    <name type="synonym">Chaenichthys aceratus</name>
    <dbReference type="NCBI Taxonomy" id="36190"/>
    <lineage>
        <taxon>Eukaryota</taxon>
        <taxon>Metazoa</taxon>
        <taxon>Chordata</taxon>
        <taxon>Craniata</taxon>
        <taxon>Vertebrata</taxon>
        <taxon>Euteleostomi</taxon>
        <taxon>Actinopterygii</taxon>
        <taxon>Neopterygii</taxon>
        <taxon>Teleostei</taxon>
        <taxon>Neoteleostei</taxon>
        <taxon>Acanthomorphata</taxon>
        <taxon>Eupercaria</taxon>
        <taxon>Perciformes</taxon>
        <taxon>Notothenioidei</taxon>
        <taxon>Channichthyidae</taxon>
        <taxon>Chaenocephalus</taxon>
    </lineage>
</organism>
<comment type="caution">
    <text evidence="1">The sequence shown here is derived from an EMBL/GenBank/DDBJ whole genome shotgun (WGS) entry which is preliminary data.</text>
</comment>
<keyword evidence="2" id="KW-1185">Reference proteome</keyword>
<proteinExistence type="predicted"/>
<dbReference type="Proteomes" id="UP001057452">
    <property type="component" value="Chromosome 21"/>
</dbReference>
<evidence type="ECO:0000313" key="1">
    <source>
        <dbReference type="EMBL" id="KAI4805897.1"/>
    </source>
</evidence>